<proteinExistence type="predicted"/>
<accession>A0A3G2KG66</accession>
<dbReference type="EMBL" id="MH834612">
    <property type="protein sequence ID" value="AYN57941.1"/>
    <property type="molecule type" value="Genomic_DNA"/>
</dbReference>
<gene>
    <name evidence="2" type="primary">91</name>
    <name evidence="2" type="ORF">PBI_FAJA_91</name>
</gene>
<organism evidence="2 3">
    <name type="scientific">Arthrobacter phage Faja</name>
    <dbReference type="NCBI Taxonomy" id="2419957"/>
    <lineage>
        <taxon>Viruses</taxon>
        <taxon>Duplodnaviria</taxon>
        <taxon>Heunggongvirae</taxon>
        <taxon>Uroviricota</taxon>
        <taxon>Caudoviricetes</taxon>
        <taxon>Fajavirus</taxon>
        <taxon>Fajavirus faja</taxon>
    </lineage>
</organism>
<reference evidence="2 3" key="1">
    <citation type="submission" date="2018-09" db="EMBL/GenBank/DDBJ databases">
        <authorList>
            <person name="Ulbrich M.C."/>
            <person name="Stoner T.H."/>
            <person name="Garlena R.A."/>
            <person name="Russell D.A."/>
            <person name="Pope W.H."/>
            <person name="Jacobs-Sera D."/>
            <person name="Hatfull G.F."/>
        </authorList>
    </citation>
    <scope>NUCLEOTIDE SEQUENCE [LARGE SCALE GENOMIC DNA]</scope>
</reference>
<evidence type="ECO:0000256" key="1">
    <source>
        <dbReference type="SAM" id="MobiDB-lite"/>
    </source>
</evidence>
<keyword evidence="3" id="KW-1185">Reference proteome</keyword>
<feature type="region of interest" description="Disordered" evidence="1">
    <location>
        <begin position="1"/>
        <end position="21"/>
    </location>
</feature>
<evidence type="ECO:0000313" key="2">
    <source>
        <dbReference type="EMBL" id="AYN57941.1"/>
    </source>
</evidence>
<dbReference type="RefSeq" id="YP_010656377.1">
    <property type="nucleotide sequence ID" value="NC_070837.1"/>
</dbReference>
<dbReference type="KEGG" id="vg:77932254"/>
<dbReference type="GeneID" id="77932254"/>
<name>A0A3G2KG66_9CAUD</name>
<protein>
    <submittedName>
        <fullName evidence="2">Uncharacterized protein</fullName>
    </submittedName>
</protein>
<feature type="compositionally biased region" description="Basic and acidic residues" evidence="1">
    <location>
        <begin position="1"/>
        <end position="11"/>
    </location>
</feature>
<dbReference type="Proteomes" id="UP000280317">
    <property type="component" value="Segment"/>
</dbReference>
<sequence length="84" mass="9295">MIDNQHFDRAKSRLHNGTTNEVARAQAEATLALAHEQRTANLIALWSKPQVTMQDINGNPMTHSINADKVGELLHEILERLGAA</sequence>
<evidence type="ECO:0000313" key="3">
    <source>
        <dbReference type="Proteomes" id="UP000280317"/>
    </source>
</evidence>